<organism evidence="13 14">
    <name type="scientific">Turicimonas muris</name>
    <dbReference type="NCBI Taxonomy" id="1796652"/>
    <lineage>
        <taxon>Bacteria</taxon>
        <taxon>Pseudomonadati</taxon>
        <taxon>Pseudomonadota</taxon>
        <taxon>Betaproteobacteria</taxon>
        <taxon>Burkholderiales</taxon>
        <taxon>Sutterellaceae</taxon>
        <taxon>Turicimonas</taxon>
    </lineage>
</organism>
<dbReference type="PRINTS" id="PR00184">
    <property type="entry name" value="NEISSPPORIN"/>
</dbReference>
<evidence type="ECO:0000256" key="7">
    <source>
        <dbReference type="ARBA" id="ARBA00023065"/>
    </source>
</evidence>
<dbReference type="GO" id="GO:0046930">
    <property type="term" value="C:pore complex"/>
    <property type="evidence" value="ECO:0007669"/>
    <property type="project" value="UniProtKB-KW"/>
</dbReference>
<evidence type="ECO:0000313" key="13">
    <source>
        <dbReference type="EMBL" id="OXE49662.1"/>
    </source>
</evidence>
<comment type="subunit">
    <text evidence="2">Homotrimer.</text>
</comment>
<keyword evidence="8" id="KW-0626">Porin</keyword>
<dbReference type="PANTHER" id="PTHR34501">
    <property type="entry name" value="PROTEIN YDDL-RELATED"/>
    <property type="match status" value="1"/>
</dbReference>
<keyword evidence="10" id="KW-0998">Cell outer membrane</keyword>
<dbReference type="Gene3D" id="2.40.160.10">
    <property type="entry name" value="Porin"/>
    <property type="match status" value="1"/>
</dbReference>
<gene>
    <name evidence="13" type="ORF">ADH67_05905</name>
</gene>
<evidence type="ECO:0000256" key="9">
    <source>
        <dbReference type="ARBA" id="ARBA00023136"/>
    </source>
</evidence>
<dbReference type="InterPro" id="IPR002299">
    <property type="entry name" value="Porin_Neis"/>
</dbReference>
<evidence type="ECO:0000256" key="4">
    <source>
        <dbReference type="ARBA" id="ARBA00022452"/>
    </source>
</evidence>
<dbReference type="RefSeq" id="WP_066593058.1">
    <property type="nucleotide sequence ID" value="NZ_CAJTBZ010000011.1"/>
</dbReference>
<feature type="chain" id="PRO_5011232427" evidence="11">
    <location>
        <begin position="20"/>
        <end position="368"/>
    </location>
</feature>
<keyword evidence="3" id="KW-0813">Transport</keyword>
<dbReference type="InterPro" id="IPR023614">
    <property type="entry name" value="Porin_dom_sf"/>
</dbReference>
<evidence type="ECO:0000256" key="1">
    <source>
        <dbReference type="ARBA" id="ARBA00004571"/>
    </source>
</evidence>
<reference evidence="14" key="1">
    <citation type="submission" date="2017-05" db="EMBL/GenBank/DDBJ databases">
        <title>Improved OligoMM genomes.</title>
        <authorList>
            <person name="Garzetti D."/>
        </authorList>
    </citation>
    <scope>NUCLEOTIDE SEQUENCE [LARGE SCALE GENOMIC DNA]</scope>
    <source>
        <strain evidence="14">YL45</strain>
    </source>
</reference>
<evidence type="ECO:0000259" key="12">
    <source>
        <dbReference type="Pfam" id="PF13609"/>
    </source>
</evidence>
<feature type="domain" description="Porin" evidence="12">
    <location>
        <begin position="10"/>
        <end position="340"/>
    </location>
</feature>
<dbReference type="InterPro" id="IPR050298">
    <property type="entry name" value="Gram-neg_bact_OMP"/>
</dbReference>
<evidence type="ECO:0000256" key="5">
    <source>
        <dbReference type="ARBA" id="ARBA00022692"/>
    </source>
</evidence>
<dbReference type="InterPro" id="IPR033900">
    <property type="entry name" value="Gram_neg_porin_domain"/>
</dbReference>
<dbReference type="GO" id="GO:0006811">
    <property type="term" value="P:monoatomic ion transport"/>
    <property type="evidence" value="ECO:0007669"/>
    <property type="project" value="UniProtKB-KW"/>
</dbReference>
<dbReference type="AlphaFoldDB" id="A0A227KNK6"/>
<keyword evidence="7" id="KW-0406">Ion transport</keyword>
<dbReference type="GO" id="GO:0015288">
    <property type="term" value="F:porin activity"/>
    <property type="evidence" value="ECO:0007669"/>
    <property type="project" value="UniProtKB-KW"/>
</dbReference>
<keyword evidence="5" id="KW-0812">Transmembrane</keyword>
<evidence type="ECO:0000256" key="11">
    <source>
        <dbReference type="SAM" id="SignalP"/>
    </source>
</evidence>
<name>A0A227KNK6_9BURK</name>
<proteinExistence type="predicted"/>
<sequence>MKFVKTSLAVALLSLGSLAAAESQITLYGTVDGAVVVNKAKGADTTVSMEDGIAGGSVWGLEGTEDLGNGYSVGFLLENGFSMDSGEAGEGGKSWSKQATLSVSGGFGELAFGRMGGLASYEGSYSIWDASPIGTDYLQAGLGNVFVTGQINNNSIVYVSPEFGGLKLHVQYSNGTEADDKKWSLNDHYYGLGLTYELGNLSLAGIVERYDYKSFRDEDTKASMIYSLSASYDFEVAKVFFGYQYASRFHTVDQLEDAFVGGKGMNQNAFTLGTEIPAAGGTLKLVANYGFGKVKSADQVTFDDNKVNLNKDKFNRFTVGAAYEYLLSKRTFLYGWGAYATAGKLFKEKAVEGDFKSWSVGLGLHHNF</sequence>
<evidence type="ECO:0000256" key="8">
    <source>
        <dbReference type="ARBA" id="ARBA00023114"/>
    </source>
</evidence>
<evidence type="ECO:0000256" key="3">
    <source>
        <dbReference type="ARBA" id="ARBA00022448"/>
    </source>
</evidence>
<dbReference type="Proteomes" id="UP000214610">
    <property type="component" value="Unassembled WGS sequence"/>
</dbReference>
<dbReference type="Pfam" id="PF13609">
    <property type="entry name" value="Porin_4"/>
    <property type="match status" value="1"/>
</dbReference>
<comment type="caution">
    <text evidence="13">The sequence shown here is derived from an EMBL/GenBank/DDBJ whole genome shotgun (WGS) entry which is preliminary data.</text>
</comment>
<dbReference type="PANTHER" id="PTHR34501:SF9">
    <property type="entry name" value="MAJOR OUTER MEMBRANE PROTEIN P.IA"/>
    <property type="match status" value="1"/>
</dbReference>
<evidence type="ECO:0000256" key="2">
    <source>
        <dbReference type="ARBA" id="ARBA00011233"/>
    </source>
</evidence>
<dbReference type="EMBL" id="NHMP01000003">
    <property type="protein sequence ID" value="OXE49662.1"/>
    <property type="molecule type" value="Genomic_DNA"/>
</dbReference>
<keyword evidence="4" id="KW-1134">Transmembrane beta strand</keyword>
<comment type="subcellular location">
    <subcellularLocation>
        <location evidence="1">Cell outer membrane</location>
        <topology evidence="1">Multi-pass membrane protein</topology>
    </subcellularLocation>
</comment>
<keyword evidence="6 11" id="KW-0732">Signal</keyword>
<keyword evidence="14" id="KW-1185">Reference proteome</keyword>
<dbReference type="SUPFAM" id="SSF56935">
    <property type="entry name" value="Porins"/>
    <property type="match status" value="1"/>
</dbReference>
<dbReference type="CDD" id="cd00342">
    <property type="entry name" value="gram_neg_porins"/>
    <property type="match status" value="1"/>
</dbReference>
<evidence type="ECO:0000256" key="6">
    <source>
        <dbReference type="ARBA" id="ARBA00022729"/>
    </source>
</evidence>
<accession>A0A227KNK6</accession>
<dbReference type="GO" id="GO:0009279">
    <property type="term" value="C:cell outer membrane"/>
    <property type="evidence" value="ECO:0007669"/>
    <property type="project" value="UniProtKB-SubCell"/>
</dbReference>
<keyword evidence="9" id="KW-0472">Membrane</keyword>
<evidence type="ECO:0000313" key="14">
    <source>
        <dbReference type="Proteomes" id="UP000214610"/>
    </source>
</evidence>
<feature type="signal peptide" evidence="11">
    <location>
        <begin position="1"/>
        <end position="19"/>
    </location>
</feature>
<dbReference type="GeneID" id="78361562"/>
<protein>
    <submittedName>
        <fullName evidence="13">Porin</fullName>
    </submittedName>
</protein>
<evidence type="ECO:0000256" key="10">
    <source>
        <dbReference type="ARBA" id="ARBA00023237"/>
    </source>
</evidence>